<sequence length="110" mass="12645">MTGPCGIFGLDEVGEERGRDIPRQLTLLRCVVQRSVVRDAYCQSGFRGRTRTKPTAECSTALSTYGKQPLNFLRFSLPSRNFITAYEFNVFKNCEILGNLQHKDFHEYYL</sequence>
<dbReference type="AlphaFoldDB" id="A0A016TWN3"/>
<name>A0A016TWN3_9BILA</name>
<reference evidence="2" key="1">
    <citation type="journal article" date="2015" name="Nat. Genet.">
        <title>The genome and transcriptome of the zoonotic hookworm Ancylostoma ceylanicum identify infection-specific gene families.</title>
        <authorList>
            <person name="Schwarz E.M."/>
            <person name="Hu Y."/>
            <person name="Antoshechkin I."/>
            <person name="Miller M.M."/>
            <person name="Sternberg P.W."/>
            <person name="Aroian R.V."/>
        </authorList>
    </citation>
    <scope>NUCLEOTIDE SEQUENCE</scope>
    <source>
        <strain evidence="2">HY135</strain>
    </source>
</reference>
<dbReference type="Proteomes" id="UP000024635">
    <property type="component" value="Unassembled WGS sequence"/>
</dbReference>
<comment type="caution">
    <text evidence="1">The sequence shown here is derived from an EMBL/GenBank/DDBJ whole genome shotgun (WGS) entry which is preliminary data.</text>
</comment>
<dbReference type="EMBL" id="JARK01001407">
    <property type="protein sequence ID" value="EYC07176.1"/>
    <property type="molecule type" value="Genomic_DNA"/>
</dbReference>
<organism evidence="1 2">
    <name type="scientific">Ancylostoma ceylanicum</name>
    <dbReference type="NCBI Taxonomy" id="53326"/>
    <lineage>
        <taxon>Eukaryota</taxon>
        <taxon>Metazoa</taxon>
        <taxon>Ecdysozoa</taxon>
        <taxon>Nematoda</taxon>
        <taxon>Chromadorea</taxon>
        <taxon>Rhabditida</taxon>
        <taxon>Rhabditina</taxon>
        <taxon>Rhabditomorpha</taxon>
        <taxon>Strongyloidea</taxon>
        <taxon>Ancylostomatidae</taxon>
        <taxon>Ancylostomatinae</taxon>
        <taxon>Ancylostoma</taxon>
    </lineage>
</organism>
<evidence type="ECO:0000313" key="2">
    <source>
        <dbReference type="Proteomes" id="UP000024635"/>
    </source>
</evidence>
<proteinExistence type="predicted"/>
<protein>
    <submittedName>
        <fullName evidence="1">Uncharacterized protein</fullName>
    </submittedName>
</protein>
<evidence type="ECO:0000313" key="1">
    <source>
        <dbReference type="EMBL" id="EYC07176.1"/>
    </source>
</evidence>
<keyword evidence="2" id="KW-1185">Reference proteome</keyword>
<accession>A0A016TWN3</accession>
<gene>
    <name evidence="1" type="primary">Acey_s0071.g505</name>
    <name evidence="1" type="ORF">Y032_0071g505</name>
</gene>